<evidence type="ECO:0000313" key="1">
    <source>
        <dbReference type="EMBL" id="MBZ4185002.1"/>
    </source>
</evidence>
<organism evidence="1 2">
    <name type="scientific">Thermomonas beijingensis</name>
    <dbReference type="NCBI Taxonomy" id="2872701"/>
    <lineage>
        <taxon>Bacteria</taxon>
        <taxon>Pseudomonadati</taxon>
        <taxon>Pseudomonadota</taxon>
        <taxon>Gammaproteobacteria</taxon>
        <taxon>Lysobacterales</taxon>
        <taxon>Lysobacteraceae</taxon>
        <taxon>Thermomonas</taxon>
    </lineage>
</organism>
<dbReference type="RefSeq" id="WP_223626025.1">
    <property type="nucleotide sequence ID" value="NZ_JAIQDJ010000001.1"/>
</dbReference>
<name>A0ABS7TAX4_9GAMM</name>
<keyword evidence="2" id="KW-1185">Reference proteome</keyword>
<dbReference type="EMBL" id="JAIQDJ010000001">
    <property type="protein sequence ID" value="MBZ4185002.1"/>
    <property type="molecule type" value="Genomic_DNA"/>
</dbReference>
<sequence>MQPLPQAPAPVPTFVRLLTEVLDAQANQPPRAFYQALEQWLDWTRAVRLSRVLDAAPAADGGAISWRKQELAAACERARQRLREQVIAAPVRDAVMDTQAQAAEAAFAPVRQHYVAFQHAVQVSTGQLRGQLRDALAQGDVGCVRLAELDAVMEAVLSPREHALFTALPELLGKRFEQRHSQNAAQDWRGFQREVRNLQLAELDARFLPIDGLQAALQ</sequence>
<protein>
    <submittedName>
        <fullName evidence="1">DUF3348 domain-containing protein</fullName>
    </submittedName>
</protein>
<comment type="caution">
    <text evidence="1">The sequence shown here is derived from an EMBL/GenBank/DDBJ whole genome shotgun (WGS) entry which is preliminary data.</text>
</comment>
<dbReference type="Proteomes" id="UP001430290">
    <property type="component" value="Unassembled WGS sequence"/>
</dbReference>
<evidence type="ECO:0000313" key="2">
    <source>
        <dbReference type="Proteomes" id="UP001430290"/>
    </source>
</evidence>
<reference evidence="1" key="1">
    <citation type="submission" date="2021-09" db="EMBL/GenBank/DDBJ databases">
        <authorList>
            <person name="Wu T."/>
            <person name="Guo S.Z."/>
        </authorList>
    </citation>
    <scope>NUCLEOTIDE SEQUENCE</scope>
    <source>
        <strain evidence="1">RSS-23</strain>
    </source>
</reference>
<proteinExistence type="predicted"/>
<accession>A0ABS7TAX4</accession>
<dbReference type="InterPro" id="IPR021783">
    <property type="entry name" value="DUF3348"/>
</dbReference>
<dbReference type="Pfam" id="PF11828">
    <property type="entry name" value="DUF3348"/>
    <property type="match status" value="1"/>
</dbReference>
<gene>
    <name evidence="1" type="ORF">K7B09_01515</name>
</gene>